<accession>A0A376B572</accession>
<reference evidence="11" key="1">
    <citation type="submission" date="2018-06" db="EMBL/GenBank/DDBJ databases">
        <authorList>
            <person name="Guldener U."/>
        </authorList>
    </citation>
    <scope>NUCLEOTIDE SEQUENCE [LARGE SCALE GENOMIC DNA]</scope>
    <source>
        <strain evidence="11">UTAD17</strain>
    </source>
</reference>
<dbReference type="GO" id="GO:0046872">
    <property type="term" value="F:metal ion binding"/>
    <property type="evidence" value="ECO:0007669"/>
    <property type="project" value="UniProtKB-KW"/>
</dbReference>
<dbReference type="GO" id="GO:0005524">
    <property type="term" value="F:ATP binding"/>
    <property type="evidence" value="ECO:0007669"/>
    <property type="project" value="UniProtKB-KW"/>
</dbReference>
<evidence type="ECO:0000256" key="2">
    <source>
        <dbReference type="ARBA" id="ARBA00009747"/>
    </source>
</evidence>
<organism evidence="10 11">
    <name type="scientific">Saccharomycodes ludwigii</name>
    <dbReference type="NCBI Taxonomy" id="36035"/>
    <lineage>
        <taxon>Eukaryota</taxon>
        <taxon>Fungi</taxon>
        <taxon>Dikarya</taxon>
        <taxon>Ascomycota</taxon>
        <taxon>Saccharomycotina</taxon>
        <taxon>Saccharomycetes</taxon>
        <taxon>Saccharomycodales</taxon>
        <taxon>Saccharomycodaceae</taxon>
        <taxon>Saccharomycodes</taxon>
    </lineage>
</organism>
<proteinExistence type="inferred from homology"/>
<dbReference type="GO" id="GO:0005739">
    <property type="term" value="C:mitochondrion"/>
    <property type="evidence" value="ECO:0007669"/>
    <property type="project" value="TreeGrafter"/>
</dbReference>
<evidence type="ECO:0000313" key="11">
    <source>
        <dbReference type="Proteomes" id="UP000262825"/>
    </source>
</evidence>
<dbReference type="Pfam" id="PF02696">
    <property type="entry name" value="SelO"/>
    <property type="match status" value="1"/>
</dbReference>
<evidence type="ECO:0000256" key="5">
    <source>
        <dbReference type="ARBA" id="ARBA00022723"/>
    </source>
</evidence>
<keyword evidence="8" id="KW-0460">Magnesium</keyword>
<dbReference type="InterPro" id="IPR003846">
    <property type="entry name" value="SelO"/>
</dbReference>
<evidence type="ECO:0000256" key="8">
    <source>
        <dbReference type="ARBA" id="ARBA00022842"/>
    </source>
</evidence>
<keyword evidence="5" id="KW-0479">Metal-binding</keyword>
<protein>
    <recommendedName>
        <fullName evidence="9">Selenoprotein O</fullName>
    </recommendedName>
</protein>
<keyword evidence="6" id="KW-0547">Nucleotide-binding</keyword>
<keyword evidence="4" id="KW-0548">Nucleotidyltransferase</keyword>
<keyword evidence="7" id="KW-0067">ATP-binding</keyword>
<dbReference type="Proteomes" id="UP000262825">
    <property type="component" value="Unassembled WGS sequence"/>
</dbReference>
<evidence type="ECO:0000256" key="9">
    <source>
        <dbReference type="ARBA" id="ARBA00031547"/>
    </source>
</evidence>
<evidence type="ECO:0000256" key="3">
    <source>
        <dbReference type="ARBA" id="ARBA00022679"/>
    </source>
</evidence>
<keyword evidence="3" id="KW-0808">Transferase</keyword>
<dbReference type="AlphaFoldDB" id="A0A376B572"/>
<gene>
    <name evidence="10" type="ORF">SCODWIG_01385</name>
</gene>
<comment type="cofactor">
    <cofactor evidence="1">
        <name>Mg(2+)</name>
        <dbReference type="ChEBI" id="CHEBI:18420"/>
    </cofactor>
</comment>
<dbReference type="GO" id="GO:0070733">
    <property type="term" value="F:AMPylase activity"/>
    <property type="evidence" value="ECO:0007669"/>
    <property type="project" value="TreeGrafter"/>
</dbReference>
<comment type="similarity">
    <text evidence="2">Belongs to the SELO family.</text>
</comment>
<name>A0A376B572_9ASCO</name>
<sequence>MSNNTPQLLLLKDILKDSASSKFTSFTAVNRNKLKPDLLIPTATKAIDIYENEDDEKTWKKVFHTPRMVSKDAQYAFTVPERRLHYKSILSSPKSFQKFGIDPKNKENLDFLNGTRLFYDKDNGIFPYSMAYAGFQFGTFAGQLGDGRVVNLFDLPCTVDGTRYTFQIKGAGLTPFSRFADGKAVLRSSIREFIISEALHHIGMPSTRAIQLTLLPGTRAKREFFEPCAQVTRYSQSWIRMGNFDLLRWRNDIEGLINLSDYVINNDLEKTHDRFPSSGLPPLQLFTKDYFPDKNDGKENDDDTSVMDFKINKLTKYDNMFRKISFLNAQCVAYWQAYGFLNGVLNTDNTSIIGLSMDFGPFSFMDKFDPRYTPNHDDVQLRYSYANQPGAVWWNLTKLGDSLSPLLGCGPKYIKDLLEKKSLFFDDHHAEKEEYIVKRAGNMISVIQNEYKFWFTIFFTKIFCQRIGINLFDNISGDINKLNINEIVAEVKNLQSNVIQPLLEFLYTSQLDYNFFFLNFQSFTSNDFFKLNDDTNNGTNINPKLTKLLFKKSDSNSVEYTHKFEKLQKFLKGYAEYITAKNISLKSRIEVSSKVNPLFIPRNFIFDQVVNDFYDRQRKELHNPNAQLDTSLLEKLYLMSVNPYDSNKWENSTLHPEVVNDWTENVQLMDSAELMKQCGCSS</sequence>
<evidence type="ECO:0000256" key="6">
    <source>
        <dbReference type="ARBA" id="ARBA00022741"/>
    </source>
</evidence>
<dbReference type="EMBL" id="UFAJ01000174">
    <property type="protein sequence ID" value="SSD59624.1"/>
    <property type="molecule type" value="Genomic_DNA"/>
</dbReference>
<dbReference type="VEuPathDB" id="FungiDB:SCODWIG_01385"/>
<evidence type="ECO:0000256" key="4">
    <source>
        <dbReference type="ARBA" id="ARBA00022695"/>
    </source>
</evidence>
<evidence type="ECO:0000256" key="7">
    <source>
        <dbReference type="ARBA" id="ARBA00022840"/>
    </source>
</evidence>
<evidence type="ECO:0000313" key="10">
    <source>
        <dbReference type="EMBL" id="SSD59624.1"/>
    </source>
</evidence>
<dbReference type="PANTHER" id="PTHR32057">
    <property type="entry name" value="PROTEIN ADENYLYLTRANSFERASE SELO, MITOCHONDRIAL"/>
    <property type="match status" value="1"/>
</dbReference>
<keyword evidence="11" id="KW-1185">Reference proteome</keyword>
<evidence type="ECO:0000256" key="1">
    <source>
        <dbReference type="ARBA" id="ARBA00001946"/>
    </source>
</evidence>
<dbReference type="PANTHER" id="PTHR32057:SF14">
    <property type="entry name" value="PROTEIN ADENYLYLTRANSFERASE SELO, MITOCHONDRIAL"/>
    <property type="match status" value="1"/>
</dbReference>